<dbReference type="NCBIfam" id="TIGR00421">
    <property type="entry name" value="ubiX_pad"/>
    <property type="match status" value="1"/>
</dbReference>
<dbReference type="HAMAP" id="MF_01984">
    <property type="entry name" value="ubiX_pad"/>
    <property type="match status" value="1"/>
</dbReference>
<keyword evidence="4 5" id="KW-0808">Transferase</keyword>
<name>A0A7C2URF1_9CREN</name>
<dbReference type="Proteomes" id="UP000885664">
    <property type="component" value="Unassembled WGS sequence"/>
</dbReference>
<evidence type="ECO:0000256" key="4">
    <source>
        <dbReference type="ARBA" id="ARBA00022679"/>
    </source>
</evidence>
<keyword evidence="3 5" id="KW-0288">FMN</keyword>
<feature type="domain" description="Flavoprotein" evidence="6">
    <location>
        <begin position="9"/>
        <end position="184"/>
    </location>
</feature>
<dbReference type="EC" id="2.5.1.129" evidence="5"/>
<organism evidence="7">
    <name type="scientific">Fervidicoccus fontis</name>
    <dbReference type="NCBI Taxonomy" id="683846"/>
    <lineage>
        <taxon>Archaea</taxon>
        <taxon>Thermoproteota</taxon>
        <taxon>Thermoprotei</taxon>
        <taxon>Fervidicoccales</taxon>
        <taxon>Fervidicoccaceae</taxon>
        <taxon>Fervidicoccus</taxon>
    </lineage>
</organism>
<evidence type="ECO:0000256" key="5">
    <source>
        <dbReference type="HAMAP-Rule" id="MF_01984"/>
    </source>
</evidence>
<evidence type="ECO:0000256" key="3">
    <source>
        <dbReference type="ARBA" id="ARBA00022643"/>
    </source>
</evidence>
<comment type="caution">
    <text evidence="5">Lacks conserved residue(s) required for the propagation of feature annotation.</text>
</comment>
<protein>
    <recommendedName>
        <fullName evidence="5">Flavin prenyltransferase UbiX</fullName>
        <ecNumber evidence="5">2.5.1.129</ecNumber>
    </recommendedName>
</protein>
<comment type="function">
    <text evidence="5">Flavin prenyltransferase that catalyzes the synthesis of the prenylated FMN cofactor (prenyl-FMN) for 4-hydroxy-3-polyprenylbenzoic acid decarboxylase UbiD. The prenyltransferase is metal-independent and links a dimethylallyl moiety from dimethylallyl monophosphate (DMAP) to the flavin N5 and C6 atoms of FMN.</text>
</comment>
<dbReference type="InterPro" id="IPR036551">
    <property type="entry name" value="Flavin_trans-like"/>
</dbReference>
<keyword evidence="1 5" id="KW-0637">Prenyltransferase</keyword>
<feature type="binding site" evidence="5">
    <location>
        <begin position="16"/>
        <end position="18"/>
    </location>
    <ligand>
        <name>FMN</name>
        <dbReference type="ChEBI" id="CHEBI:58210"/>
    </ligand>
</feature>
<feature type="binding site" evidence="5">
    <location>
        <begin position="98"/>
        <end position="101"/>
    </location>
    <ligand>
        <name>FMN</name>
        <dbReference type="ChEBI" id="CHEBI:58210"/>
    </ligand>
</feature>
<dbReference type="Pfam" id="PF02441">
    <property type="entry name" value="Flavoprotein"/>
    <property type="match status" value="1"/>
</dbReference>
<evidence type="ECO:0000313" key="7">
    <source>
        <dbReference type="EMBL" id="HEU98185.1"/>
    </source>
</evidence>
<dbReference type="PANTHER" id="PTHR43374">
    <property type="entry name" value="FLAVIN PRENYLTRANSFERASE"/>
    <property type="match status" value="1"/>
</dbReference>
<dbReference type="InterPro" id="IPR003382">
    <property type="entry name" value="Flavoprotein"/>
</dbReference>
<feature type="binding site" evidence="5">
    <location>
        <position position="42"/>
    </location>
    <ligand>
        <name>FMN</name>
        <dbReference type="ChEBI" id="CHEBI:58210"/>
    </ligand>
</feature>
<dbReference type="PANTHER" id="PTHR43374:SF1">
    <property type="entry name" value="FLAVIN PRENYLTRANSFERASE PAD1, MITOCHONDRIAL"/>
    <property type="match status" value="1"/>
</dbReference>
<sequence>MNPMGGLRSVTIAMTGASGTIYGLRTIEEMLSRNMRVSAIYTKGASEVSRYELGIDLERWLEEKSREKNLRIYYEDELDAPISSSSSADDAVVVVPCSIKTLAQIAYGIAENLVVRASLNALRLRRPLVLVPRETPLGSAELKAMLAAHEAGAIILPAMPSFYIKPKSIDDMVNFVVGKIFDVLGIQHSLYKKWRSDEESTS</sequence>
<feature type="binding site" evidence="5">
    <location>
        <position position="179"/>
    </location>
    <ligand>
        <name>dimethylallyl phosphate</name>
        <dbReference type="ChEBI" id="CHEBI:88052"/>
    </ligand>
</feature>
<dbReference type="SUPFAM" id="SSF52507">
    <property type="entry name" value="Homo-oligomeric flavin-containing Cys decarboxylases, HFCD"/>
    <property type="match status" value="1"/>
</dbReference>
<comment type="caution">
    <text evidence="7">The sequence shown here is derived from an EMBL/GenBank/DDBJ whole genome shotgun (WGS) entry which is preliminary data.</text>
</comment>
<feature type="binding site" evidence="5">
    <location>
        <position position="133"/>
    </location>
    <ligand>
        <name>FMN</name>
        <dbReference type="ChEBI" id="CHEBI:58210"/>
    </ligand>
</feature>
<comment type="catalytic activity">
    <reaction evidence="5">
        <text>dimethylallyl phosphate + FMNH2 = prenylated FMNH2 + phosphate</text>
        <dbReference type="Rhea" id="RHEA:37743"/>
        <dbReference type="ChEBI" id="CHEBI:43474"/>
        <dbReference type="ChEBI" id="CHEBI:57618"/>
        <dbReference type="ChEBI" id="CHEBI:87467"/>
        <dbReference type="ChEBI" id="CHEBI:88052"/>
        <dbReference type="EC" id="2.5.1.129"/>
    </reaction>
</comment>
<evidence type="ECO:0000256" key="1">
    <source>
        <dbReference type="ARBA" id="ARBA00022602"/>
    </source>
</evidence>
<dbReference type="InterPro" id="IPR004507">
    <property type="entry name" value="UbiX-like"/>
</dbReference>
<evidence type="ECO:0000259" key="6">
    <source>
        <dbReference type="Pfam" id="PF02441"/>
    </source>
</evidence>
<dbReference type="Gene3D" id="3.40.50.1950">
    <property type="entry name" value="Flavin prenyltransferase-like"/>
    <property type="match status" value="1"/>
</dbReference>
<proteinExistence type="inferred from homology"/>
<gene>
    <name evidence="5" type="primary">ubiX</name>
    <name evidence="7" type="ORF">ENO36_04975</name>
</gene>
<comment type="similarity">
    <text evidence="5">Belongs to the UbiX/PAD1 family.</text>
</comment>
<evidence type="ECO:0000256" key="2">
    <source>
        <dbReference type="ARBA" id="ARBA00022630"/>
    </source>
</evidence>
<feature type="binding site" evidence="5">
    <location>
        <position position="163"/>
    </location>
    <ligand>
        <name>dimethylallyl phosphate</name>
        <dbReference type="ChEBI" id="CHEBI:88052"/>
    </ligand>
</feature>
<dbReference type="GO" id="GO:0106141">
    <property type="term" value="F:flavin prenyltransferase activity"/>
    <property type="evidence" value="ECO:0007669"/>
    <property type="project" value="UniProtKB-EC"/>
</dbReference>
<dbReference type="GO" id="GO:0016831">
    <property type="term" value="F:carboxy-lyase activity"/>
    <property type="evidence" value="ECO:0007669"/>
    <property type="project" value="TreeGrafter"/>
</dbReference>
<dbReference type="EMBL" id="DSFE01000105">
    <property type="protein sequence ID" value="HEU98185.1"/>
    <property type="molecule type" value="Genomic_DNA"/>
</dbReference>
<reference evidence="7" key="1">
    <citation type="journal article" date="2020" name="mSystems">
        <title>Genome- and Community-Level Interaction Insights into Carbon Utilization and Element Cycling Functions of Hydrothermarchaeota in Hydrothermal Sediment.</title>
        <authorList>
            <person name="Zhou Z."/>
            <person name="Liu Y."/>
            <person name="Xu W."/>
            <person name="Pan J."/>
            <person name="Luo Z.H."/>
            <person name="Li M."/>
        </authorList>
    </citation>
    <scope>NUCLEOTIDE SEQUENCE [LARGE SCALE GENOMIC DNA]</scope>
    <source>
        <strain evidence="7">SpSt-1259</strain>
    </source>
</reference>
<keyword evidence="2 5" id="KW-0285">Flavoprotein</keyword>
<accession>A0A7C2URF1</accession>
<dbReference type="AlphaFoldDB" id="A0A7C2URF1"/>